<proteinExistence type="predicted"/>
<evidence type="ECO:0000313" key="1">
    <source>
        <dbReference type="EMBL" id="KAB0678072.1"/>
    </source>
</evidence>
<protein>
    <submittedName>
        <fullName evidence="1">Uncharacterized protein</fullName>
    </submittedName>
</protein>
<accession>A0A7V7TVJ7</accession>
<name>A0A7V7TVJ7_9HYPH</name>
<dbReference type="Proteomes" id="UP000432089">
    <property type="component" value="Unassembled WGS sequence"/>
</dbReference>
<keyword evidence="2" id="KW-1185">Reference proteome</keyword>
<reference evidence="1 2" key="1">
    <citation type="submission" date="2019-09" db="EMBL/GenBank/DDBJ databases">
        <title>YIM 132180 draft genome.</title>
        <authorList>
            <person name="Zhang K."/>
        </authorList>
    </citation>
    <scope>NUCLEOTIDE SEQUENCE [LARGE SCALE GENOMIC DNA]</scope>
    <source>
        <strain evidence="1 2">YIM 132180</strain>
    </source>
</reference>
<sequence>MGLDYRMPHRRYLIRRFHAVGAGRAIEDVSITGRAEAIHAAEHHAQDCLGVLVLDTDERVVARFGDVPASS</sequence>
<dbReference type="RefSeq" id="WP_150971600.1">
    <property type="nucleotide sequence ID" value="NZ_VZDO01000014.1"/>
</dbReference>
<organism evidence="1 2">
    <name type="scientific">Plantimonas leprariae</name>
    <dbReference type="NCBI Taxonomy" id="2615207"/>
    <lineage>
        <taxon>Bacteria</taxon>
        <taxon>Pseudomonadati</taxon>
        <taxon>Pseudomonadota</taxon>
        <taxon>Alphaproteobacteria</taxon>
        <taxon>Hyphomicrobiales</taxon>
        <taxon>Aurantimonadaceae</taxon>
        <taxon>Plantimonas</taxon>
    </lineage>
</organism>
<evidence type="ECO:0000313" key="2">
    <source>
        <dbReference type="Proteomes" id="UP000432089"/>
    </source>
</evidence>
<dbReference type="EMBL" id="VZDO01000014">
    <property type="protein sequence ID" value="KAB0678072.1"/>
    <property type="molecule type" value="Genomic_DNA"/>
</dbReference>
<dbReference type="AlphaFoldDB" id="A0A7V7TVJ7"/>
<gene>
    <name evidence="1" type="ORF">F6X38_16740</name>
</gene>
<comment type="caution">
    <text evidence="1">The sequence shown here is derived from an EMBL/GenBank/DDBJ whole genome shotgun (WGS) entry which is preliminary data.</text>
</comment>